<feature type="domain" description="UDP-glucose/GDP-mannose dehydrogenase dimerisation" evidence="2">
    <location>
        <begin position="165"/>
        <end position="213"/>
    </location>
</feature>
<reference evidence="4" key="1">
    <citation type="submission" date="2016-10" db="EMBL/GenBank/DDBJ databases">
        <authorList>
            <person name="Varghese N."/>
            <person name="Submissions S."/>
        </authorList>
    </citation>
    <scope>NUCLEOTIDE SEQUENCE [LARGE SCALE GENOMIC DNA]</scope>
    <source>
        <strain evidence="4">DSM 45459</strain>
    </source>
</reference>
<evidence type="ECO:0000256" key="1">
    <source>
        <dbReference type="ARBA" id="ARBA00015132"/>
    </source>
</evidence>
<dbReference type="AlphaFoldDB" id="A0A1H0ZH58"/>
<dbReference type="SUPFAM" id="SSF48179">
    <property type="entry name" value="6-phosphogluconate dehydrogenase C-terminal domain-like"/>
    <property type="match status" value="1"/>
</dbReference>
<dbReference type="OrthoDB" id="3676192at2"/>
<dbReference type="SUPFAM" id="SSF51735">
    <property type="entry name" value="NAD(P)-binding Rossmann-fold domains"/>
    <property type="match status" value="1"/>
</dbReference>
<dbReference type="STRING" id="995062.SAMN04489718_1039"/>
<protein>
    <recommendedName>
        <fullName evidence="1">UDP-glucose 6-dehydrogenase</fullName>
    </recommendedName>
</protein>
<gene>
    <name evidence="3" type="ORF">SAMN04489718_1039</name>
</gene>
<dbReference type="Pfam" id="PF00984">
    <property type="entry name" value="UDPG_MGDP_dh"/>
    <property type="match status" value="1"/>
</dbReference>
<dbReference type="PANTHER" id="PTHR43750:SF3">
    <property type="entry name" value="UDP-GLUCOSE 6-DEHYDROGENASE TUAD"/>
    <property type="match status" value="1"/>
</dbReference>
<accession>A0A1H0ZH58</accession>
<dbReference type="Proteomes" id="UP000199301">
    <property type="component" value="Unassembled WGS sequence"/>
</dbReference>
<evidence type="ECO:0000259" key="2">
    <source>
        <dbReference type="Pfam" id="PF00984"/>
    </source>
</evidence>
<organism evidence="3 4">
    <name type="scientific">Actinopolyspora saharensis</name>
    <dbReference type="NCBI Taxonomy" id="995062"/>
    <lineage>
        <taxon>Bacteria</taxon>
        <taxon>Bacillati</taxon>
        <taxon>Actinomycetota</taxon>
        <taxon>Actinomycetes</taxon>
        <taxon>Actinopolysporales</taxon>
        <taxon>Actinopolysporaceae</taxon>
        <taxon>Actinopolyspora</taxon>
    </lineage>
</organism>
<dbReference type="GO" id="GO:0016616">
    <property type="term" value="F:oxidoreductase activity, acting on the CH-OH group of donors, NAD or NADP as acceptor"/>
    <property type="evidence" value="ECO:0007669"/>
    <property type="project" value="InterPro"/>
</dbReference>
<dbReference type="InterPro" id="IPR013328">
    <property type="entry name" value="6PGD_dom2"/>
</dbReference>
<evidence type="ECO:0000313" key="3">
    <source>
        <dbReference type="EMBL" id="SDQ26679.1"/>
    </source>
</evidence>
<dbReference type="GO" id="GO:0051287">
    <property type="term" value="F:NAD binding"/>
    <property type="evidence" value="ECO:0007669"/>
    <property type="project" value="InterPro"/>
</dbReference>
<name>A0A1H0ZH58_9ACTN</name>
<dbReference type="RefSeq" id="WP_092521445.1">
    <property type="nucleotide sequence ID" value="NZ_FNKO01000001.1"/>
</dbReference>
<keyword evidence="4" id="KW-1185">Reference proteome</keyword>
<dbReference type="Gene3D" id="1.10.1040.10">
    <property type="entry name" value="N-(1-d-carboxylethyl)-l-norvaline Dehydrogenase, domain 2"/>
    <property type="match status" value="1"/>
</dbReference>
<dbReference type="EMBL" id="FNKO01000001">
    <property type="protein sequence ID" value="SDQ26679.1"/>
    <property type="molecule type" value="Genomic_DNA"/>
</dbReference>
<dbReference type="Gene3D" id="3.40.50.720">
    <property type="entry name" value="NAD(P)-binding Rossmann-like Domain"/>
    <property type="match status" value="1"/>
</dbReference>
<sequence>MSTVRERPGIAVVGDTELVPPVLTGLVGLGHEVVLTGRDAGEARARGRALPEAAGAGEPDFVFVCGAGDSSEVVAAVRARLRGGGVVVNTCAPPWESTHRLGRWIGRDDLALVSQPRVEGWPATAEEFARPECLVIGSASWWAGEAVAALYRSVAAPVLHTDVNSADLLPHAVNGYAAVKQSFVNSLAELCDRVGADVSRVVEALSYDTRFGAFPTGSAPLSAGQHRSLHELLRWSDSGERLLSTALDEPGS</sequence>
<proteinExistence type="predicted"/>
<dbReference type="InterPro" id="IPR036291">
    <property type="entry name" value="NAD(P)-bd_dom_sf"/>
</dbReference>
<dbReference type="InterPro" id="IPR008927">
    <property type="entry name" value="6-PGluconate_DH-like_C_sf"/>
</dbReference>
<dbReference type="InterPro" id="IPR014026">
    <property type="entry name" value="UDP-Glc/GDP-Man_DH_dimer"/>
</dbReference>
<dbReference type="PANTHER" id="PTHR43750">
    <property type="entry name" value="UDP-GLUCOSE 6-DEHYDROGENASE TUAD"/>
    <property type="match status" value="1"/>
</dbReference>
<evidence type="ECO:0000313" key="4">
    <source>
        <dbReference type="Proteomes" id="UP000199301"/>
    </source>
</evidence>